<dbReference type="PROSITE" id="PS01359">
    <property type="entry name" value="ZF_PHD_1"/>
    <property type="match status" value="1"/>
</dbReference>
<feature type="region of interest" description="Disordered" evidence="8">
    <location>
        <begin position="1"/>
        <end position="74"/>
    </location>
</feature>
<evidence type="ECO:0000256" key="2">
    <source>
        <dbReference type="ARBA" id="ARBA00022679"/>
    </source>
</evidence>
<evidence type="ECO:0000256" key="8">
    <source>
        <dbReference type="SAM" id="MobiDB-lite"/>
    </source>
</evidence>
<evidence type="ECO:0000256" key="3">
    <source>
        <dbReference type="ARBA" id="ARBA00022723"/>
    </source>
</evidence>
<keyword evidence="6" id="KW-0539">Nucleus</keyword>
<dbReference type="CDD" id="cd15519">
    <property type="entry name" value="PHD1_Lid2p_like"/>
    <property type="match status" value="1"/>
</dbReference>
<keyword evidence="5" id="KW-0862">Zinc</keyword>
<feature type="compositionally biased region" description="Basic and acidic residues" evidence="8">
    <location>
        <begin position="1117"/>
        <end position="1127"/>
    </location>
</feature>
<dbReference type="Gene3D" id="3.30.890.10">
    <property type="entry name" value="Methyl-cpg-binding Protein 2, Chain A"/>
    <property type="match status" value="1"/>
</dbReference>
<dbReference type="InterPro" id="IPR001965">
    <property type="entry name" value="Znf_PHD"/>
</dbReference>
<dbReference type="InterPro" id="IPR003889">
    <property type="entry name" value="FYrich_C"/>
</dbReference>
<dbReference type="PANTHER" id="PTHR47162:SF10">
    <property type="entry name" value="METHYL-CPG-BINDING DOMAIN-CONTAINING PROTEIN 9 ISOFORM X1"/>
    <property type="match status" value="1"/>
</dbReference>
<dbReference type="InterPro" id="IPR028941">
    <property type="entry name" value="WHIM2_dom"/>
</dbReference>
<feature type="region of interest" description="Disordered" evidence="8">
    <location>
        <begin position="454"/>
        <end position="480"/>
    </location>
</feature>
<evidence type="ECO:0000256" key="1">
    <source>
        <dbReference type="ARBA" id="ARBA00004123"/>
    </source>
</evidence>
<dbReference type="SMART" id="SM00249">
    <property type="entry name" value="PHD"/>
    <property type="match status" value="1"/>
</dbReference>
<evidence type="ECO:0000256" key="7">
    <source>
        <dbReference type="PROSITE-ProRule" id="PRU00146"/>
    </source>
</evidence>
<accession>A0A1Y5IIH2</accession>
<comment type="subcellular location">
    <subcellularLocation>
        <location evidence="1">Nucleus</location>
    </subcellularLocation>
</comment>
<organism evidence="10">
    <name type="scientific">Ostreococcus tauri</name>
    <name type="common">Marine green alga</name>
    <dbReference type="NCBI Taxonomy" id="70448"/>
    <lineage>
        <taxon>Eukaryota</taxon>
        <taxon>Viridiplantae</taxon>
        <taxon>Chlorophyta</taxon>
        <taxon>Mamiellophyceae</taxon>
        <taxon>Mamiellales</taxon>
        <taxon>Bathycoccaceae</taxon>
        <taxon>Ostreococcus</taxon>
    </lineage>
</organism>
<dbReference type="InterPro" id="IPR011011">
    <property type="entry name" value="Znf_FYVE_PHD"/>
</dbReference>
<evidence type="ECO:0000256" key="5">
    <source>
        <dbReference type="ARBA" id="ARBA00022833"/>
    </source>
</evidence>
<protein>
    <submittedName>
        <fullName evidence="10">Methyl-CpG binding domain-containing protein</fullName>
    </submittedName>
</protein>
<dbReference type="PANTHER" id="PTHR47162">
    <property type="entry name" value="OS02G0192300 PROTEIN"/>
    <property type="match status" value="1"/>
</dbReference>
<feature type="region of interest" description="Disordered" evidence="8">
    <location>
        <begin position="535"/>
        <end position="557"/>
    </location>
</feature>
<dbReference type="InterPro" id="IPR019787">
    <property type="entry name" value="Znf_PHD-finger"/>
</dbReference>
<keyword evidence="3" id="KW-0479">Metal-binding</keyword>
<keyword evidence="2" id="KW-0808">Transferase</keyword>
<dbReference type="PROSITE" id="PS51543">
    <property type="entry name" value="FYRC"/>
    <property type="match status" value="1"/>
</dbReference>
<sequence length="1445" mass="159781">MAEKTSPMATDETRATTREAEGDAVEVERRARGTSEWTKGRGRKRKSDLDGDSDADYDAVDMDEDSQEEDWDDEDFEARARGRSAKVGAGAKIVDGKVVATVGDGSVEGDASKLVKVTAGGAVRADRKGSDPTIALLAALREYVAKCGGHLSDDWTCTATMRTNGASAGTYDALYWSPGKQERYRSRLEVIRALGLAPQKELKSAKTKKTVEHIEPISREEAVKKAQESETPTTPMDLGENTIVVDFGRILSEDDFHDDVHIWPVGYTTTWQNDSGVIFTSKVTSASDGAPEFIVTTEIDGNVVSACSASPLGAWVEMCEAVGPTVSVGIVDHFAFEDVRVVRAIESLNGSDKCEKYQYVEERSGWDDERVRRAKARVYESRELLAKIRLVAKKAKTEKRAMSKVERTVESMIERLISRVDAAVTRERQRDERILAKKALAADAKKHRDSLKEAAKAEREAAKEAAKMKKEAQRETEKIAKEAAKAKAAIEREAKKELNKAKRAKEAEEKKIRDAERAALREKVDKKQKEWLTGMQEREPDSTDTSFAPPVMTPNLKIEPDFTETTELGDILEIWMFLDRFKRELFGPEADAKSPPSVQSLARVLSKPQECEELLACLHLSLIAPCVADVAASTDKSSAQALQLVPDGKAHLSETKGVWKEVLRRFLHASSVIYDMPSYEPFLKDAPPILPEAADVFTRYMCAGNSGVDPLSYEEGPTWTGHPVEKYNVRISPALCAIAEAEVLAAAEAEMFTYGSGGVADDASRVVDSRRQKATNAIREARHSQKVHAVRCALRNISYQHAFSQVCRRGDAAAVKGQHPRGLDLRLFDARLEAGVYCAAAHSTETETEELIRTDALETAKNIANLTNGNGAKAQKDLMAAIEGAIKQTKAPEEQLPAAPWQEGCIVCGLDVMAGVVLLCDSCDAEYHTKCLDPPLSAEPEGEWFCPTCVRNKENVNPTPSVYELKAFKGTKLEKAATGETIAVRDAAMENEDDEENSMYTGGSRGAMGRRLRSLARALDSVGFEGLSVQSRVTLMRTLVALALDSVALRTSIDNGVNMANEVKKDIRQHVKAWSEYRLDREDGKGDARDAEEAKAAEEATKEVAEPMDVDGETEPGEEKKSEQEKKEKKKRVPKAEEKIPTDQEIAVARVRWQKKWHEVEVPALNTAPRRDVLGSDRHRQKYWALGNWGEVIVQAAKDSEHYEVEPEYGILTLEDTKALIGKINPKGRREGDLWRSLQRRYGADPDALKEISPVPERPDDSAWGMSESAGDAEDALSRVRAAFLNLDSEIPDVAFNEVLGSPERRTMWRNLAASARSLSSLAAAIVVFERAIEGDWLQSGWMSWSWVSPLMRSATRSNEKSDGLGLRLHLIALRRAFKWNKATRVSDRIAHIPASTEPLAPRAARAKRIAVVESDSDDDDYEEIFSDSEEVVAKTTSESRRFRL</sequence>
<dbReference type="PROSITE" id="PS50016">
    <property type="entry name" value="ZF_PHD_2"/>
    <property type="match status" value="1"/>
</dbReference>
<reference evidence="10" key="1">
    <citation type="submission" date="2017-04" db="EMBL/GenBank/DDBJ databases">
        <title>Population genomics of picophytoplankton unveils novel chromosome hypervariability.</title>
        <authorList>
            <consortium name="DOE Joint Genome Institute"/>
            <person name="Blanc-Mathieu R."/>
            <person name="Krasovec M."/>
            <person name="Hebrard M."/>
            <person name="Yau S."/>
            <person name="Desgranges E."/>
            <person name="Martin J."/>
            <person name="Schackwitz W."/>
            <person name="Kuo A."/>
            <person name="Salin G."/>
            <person name="Donnadieu C."/>
            <person name="Desdevises Y."/>
            <person name="Sanchez-Ferandin S."/>
            <person name="Moreau H."/>
            <person name="Rivals E."/>
            <person name="Grigoriev I.V."/>
            <person name="Grimsley N."/>
            <person name="Eyre-Walker A."/>
            <person name="Piganeau G."/>
        </authorList>
    </citation>
    <scope>NUCLEOTIDE SEQUENCE [LARGE SCALE GENOMIC DNA]</scope>
    <source>
        <strain evidence="10">RCC 1115</strain>
    </source>
</reference>
<proteinExistence type="predicted"/>
<dbReference type="eggNOG" id="ENOG502QQZG">
    <property type="taxonomic scope" value="Eukaryota"/>
</dbReference>
<feature type="region of interest" description="Disordered" evidence="8">
    <location>
        <begin position="1081"/>
        <end position="1139"/>
    </location>
</feature>
<feature type="compositionally biased region" description="Basic and acidic residues" evidence="8">
    <location>
        <begin position="11"/>
        <end position="33"/>
    </location>
</feature>
<dbReference type="EMBL" id="KZ155771">
    <property type="protein sequence ID" value="OUS49376.1"/>
    <property type="molecule type" value="Genomic_DNA"/>
</dbReference>
<dbReference type="GO" id="GO:0008270">
    <property type="term" value="F:zinc ion binding"/>
    <property type="evidence" value="ECO:0007669"/>
    <property type="project" value="UniProtKB-KW"/>
</dbReference>
<evidence type="ECO:0000313" key="10">
    <source>
        <dbReference type="EMBL" id="OUS49376.1"/>
    </source>
</evidence>
<dbReference type="SUPFAM" id="SSF57903">
    <property type="entry name" value="FYVE/PHD zinc finger"/>
    <property type="match status" value="1"/>
</dbReference>
<keyword evidence="4 7" id="KW-0863">Zinc-finger</keyword>
<dbReference type="GO" id="GO:0140993">
    <property type="term" value="F:histone modifying activity"/>
    <property type="evidence" value="ECO:0007669"/>
    <property type="project" value="UniProtKB-ARBA"/>
</dbReference>
<dbReference type="Proteomes" id="UP000195557">
    <property type="component" value="Unassembled WGS sequence"/>
</dbReference>
<feature type="compositionally biased region" description="Basic and acidic residues" evidence="8">
    <location>
        <begin position="1081"/>
        <end position="1105"/>
    </location>
</feature>
<dbReference type="Pfam" id="PF15613">
    <property type="entry name" value="WSD"/>
    <property type="match status" value="1"/>
</dbReference>
<feature type="compositionally biased region" description="Acidic residues" evidence="8">
    <location>
        <begin position="50"/>
        <end position="74"/>
    </location>
</feature>
<evidence type="ECO:0000259" key="9">
    <source>
        <dbReference type="PROSITE" id="PS50016"/>
    </source>
</evidence>
<dbReference type="Gene3D" id="3.30.160.360">
    <property type="match status" value="1"/>
</dbReference>
<dbReference type="PROSITE" id="PS51542">
    <property type="entry name" value="FYRN"/>
    <property type="match status" value="1"/>
</dbReference>
<dbReference type="Pfam" id="PF00628">
    <property type="entry name" value="PHD"/>
    <property type="match status" value="1"/>
</dbReference>
<name>A0A1Y5IIH2_OSTTA</name>
<feature type="compositionally biased region" description="Acidic residues" evidence="8">
    <location>
        <begin position="1106"/>
        <end position="1116"/>
    </location>
</feature>
<gene>
    <name evidence="10" type="ORF">BE221DRAFT_66028</name>
</gene>
<dbReference type="GO" id="GO:0005634">
    <property type="term" value="C:nucleus"/>
    <property type="evidence" value="ECO:0007669"/>
    <property type="project" value="UniProtKB-SubCell"/>
</dbReference>
<dbReference type="Gene3D" id="3.30.40.10">
    <property type="entry name" value="Zinc/RING finger domain, C3HC4 (zinc finger)"/>
    <property type="match status" value="1"/>
</dbReference>
<feature type="region of interest" description="Disordered" evidence="8">
    <location>
        <begin position="1249"/>
        <end position="1269"/>
    </location>
</feature>
<evidence type="ECO:0000256" key="6">
    <source>
        <dbReference type="ARBA" id="ARBA00023242"/>
    </source>
</evidence>
<dbReference type="InterPro" id="IPR013083">
    <property type="entry name" value="Znf_RING/FYVE/PHD"/>
</dbReference>
<dbReference type="GO" id="GO:0016740">
    <property type="term" value="F:transferase activity"/>
    <property type="evidence" value="ECO:0007669"/>
    <property type="project" value="UniProtKB-KW"/>
</dbReference>
<dbReference type="InterPro" id="IPR003888">
    <property type="entry name" value="FYrich_N"/>
</dbReference>
<dbReference type="InterPro" id="IPR019786">
    <property type="entry name" value="Zinc_finger_PHD-type_CS"/>
</dbReference>
<evidence type="ECO:0000256" key="4">
    <source>
        <dbReference type="ARBA" id="ARBA00022771"/>
    </source>
</evidence>
<feature type="domain" description="PHD-type" evidence="9">
    <location>
        <begin position="902"/>
        <end position="952"/>
    </location>
</feature>